<dbReference type="VEuPathDB" id="FungiDB:H257_07074"/>
<dbReference type="EMBL" id="KI913127">
    <property type="protein sequence ID" value="ETV79859.1"/>
    <property type="molecule type" value="Genomic_DNA"/>
</dbReference>
<organism evidence="2">
    <name type="scientific">Aphanomyces astaci</name>
    <name type="common">Crayfish plague agent</name>
    <dbReference type="NCBI Taxonomy" id="112090"/>
    <lineage>
        <taxon>Eukaryota</taxon>
        <taxon>Sar</taxon>
        <taxon>Stramenopiles</taxon>
        <taxon>Oomycota</taxon>
        <taxon>Saprolegniomycetes</taxon>
        <taxon>Saprolegniales</taxon>
        <taxon>Verrucalvaceae</taxon>
        <taxon>Aphanomyces</taxon>
    </lineage>
</organism>
<feature type="chain" id="PRO_5004842633" description="Secreted protein" evidence="1">
    <location>
        <begin position="25"/>
        <end position="151"/>
    </location>
</feature>
<keyword evidence="1" id="KW-0732">Signal</keyword>
<sequence length="151" mass="16895">MCCDDLCSAIFCGALCGWCCAVAAEEDRRFRQGYYAQPVMVRTVQPVPVLVPRPLPTYRFYPQGTYVQQGQGQPQYGGNGHVPMAKPVPGHISEIHFTVIPNVLRRPLQCHDLRHPVRLLLCRRCLQQLSAPPTTVIVQPVMVSPPHQEHG</sequence>
<dbReference type="RefSeq" id="XP_009830795.1">
    <property type="nucleotide sequence ID" value="XM_009832493.1"/>
</dbReference>
<reference evidence="2" key="1">
    <citation type="submission" date="2013-12" db="EMBL/GenBank/DDBJ databases">
        <title>The Genome Sequence of Aphanomyces astaci APO3.</title>
        <authorList>
            <consortium name="The Broad Institute Genomics Platform"/>
            <person name="Russ C."/>
            <person name="Tyler B."/>
            <person name="van West P."/>
            <person name="Dieguez-Uribeondo J."/>
            <person name="Young S.K."/>
            <person name="Zeng Q."/>
            <person name="Gargeya S."/>
            <person name="Fitzgerald M."/>
            <person name="Abouelleil A."/>
            <person name="Alvarado L."/>
            <person name="Chapman S.B."/>
            <person name="Gainer-Dewar J."/>
            <person name="Goldberg J."/>
            <person name="Griggs A."/>
            <person name="Gujja S."/>
            <person name="Hansen M."/>
            <person name="Howarth C."/>
            <person name="Imamovic A."/>
            <person name="Ireland A."/>
            <person name="Larimer J."/>
            <person name="McCowan C."/>
            <person name="Murphy C."/>
            <person name="Pearson M."/>
            <person name="Poon T.W."/>
            <person name="Priest M."/>
            <person name="Roberts A."/>
            <person name="Saif S."/>
            <person name="Shea T."/>
            <person name="Sykes S."/>
            <person name="Wortman J."/>
            <person name="Nusbaum C."/>
            <person name="Birren B."/>
        </authorList>
    </citation>
    <scope>NUCLEOTIDE SEQUENCE [LARGE SCALE GENOMIC DNA]</scope>
    <source>
        <strain evidence="2">APO3</strain>
    </source>
</reference>
<dbReference type="GeneID" id="20809070"/>
<feature type="signal peptide" evidence="1">
    <location>
        <begin position="1"/>
        <end position="24"/>
    </location>
</feature>
<accession>W4GLE0</accession>
<evidence type="ECO:0000313" key="2">
    <source>
        <dbReference type="EMBL" id="ETV79859.1"/>
    </source>
</evidence>
<gene>
    <name evidence="2" type="ORF">H257_07074</name>
</gene>
<evidence type="ECO:0008006" key="3">
    <source>
        <dbReference type="Google" id="ProtNLM"/>
    </source>
</evidence>
<proteinExistence type="predicted"/>
<protein>
    <recommendedName>
        <fullName evidence="3">Secreted protein</fullName>
    </recommendedName>
</protein>
<dbReference type="AlphaFoldDB" id="W4GLE0"/>
<evidence type="ECO:0000256" key="1">
    <source>
        <dbReference type="SAM" id="SignalP"/>
    </source>
</evidence>
<name>W4GLE0_APHAT</name>